<organism evidence="3 4">
    <name type="scientific">Riccia sorocarpa</name>
    <dbReference type="NCBI Taxonomy" id="122646"/>
    <lineage>
        <taxon>Eukaryota</taxon>
        <taxon>Viridiplantae</taxon>
        <taxon>Streptophyta</taxon>
        <taxon>Embryophyta</taxon>
        <taxon>Marchantiophyta</taxon>
        <taxon>Marchantiopsida</taxon>
        <taxon>Marchantiidae</taxon>
        <taxon>Marchantiales</taxon>
        <taxon>Ricciaceae</taxon>
        <taxon>Riccia</taxon>
    </lineage>
</organism>
<evidence type="ECO:0000256" key="1">
    <source>
        <dbReference type="SAM" id="Coils"/>
    </source>
</evidence>
<dbReference type="EMBL" id="JBJQOH010000008">
    <property type="protein sequence ID" value="KAL3675515.1"/>
    <property type="molecule type" value="Genomic_DNA"/>
</dbReference>
<evidence type="ECO:0000259" key="2">
    <source>
        <dbReference type="PROSITE" id="PS50878"/>
    </source>
</evidence>
<dbReference type="SUPFAM" id="SSF56219">
    <property type="entry name" value="DNase I-like"/>
    <property type="match status" value="1"/>
</dbReference>
<name>A0ABD3GBS0_9MARC</name>
<protein>
    <recommendedName>
        <fullName evidence="2">Reverse transcriptase domain-containing protein</fullName>
    </recommendedName>
</protein>
<feature type="domain" description="Reverse transcriptase" evidence="2">
    <location>
        <begin position="358"/>
        <end position="636"/>
    </location>
</feature>
<dbReference type="Proteomes" id="UP001633002">
    <property type="component" value="Unassembled WGS sequence"/>
</dbReference>
<proteinExistence type="predicted"/>
<keyword evidence="1" id="KW-0175">Coiled coil</keyword>
<dbReference type="PROSITE" id="PS50878">
    <property type="entry name" value="RT_POL"/>
    <property type="match status" value="1"/>
</dbReference>
<dbReference type="Pfam" id="PF00078">
    <property type="entry name" value="RVT_1"/>
    <property type="match status" value="1"/>
</dbReference>
<gene>
    <name evidence="3" type="ORF">R1sor_025463</name>
</gene>
<dbReference type="InterPro" id="IPR036691">
    <property type="entry name" value="Endo/exonu/phosph_ase_sf"/>
</dbReference>
<comment type="caution">
    <text evidence="3">The sequence shown here is derived from an EMBL/GenBank/DDBJ whole genome shotgun (WGS) entry which is preliminary data.</text>
</comment>
<evidence type="ECO:0000313" key="3">
    <source>
        <dbReference type="EMBL" id="KAL3675515.1"/>
    </source>
</evidence>
<evidence type="ECO:0000313" key="4">
    <source>
        <dbReference type="Proteomes" id="UP001633002"/>
    </source>
</evidence>
<dbReference type="CDD" id="cd01650">
    <property type="entry name" value="RT_nLTR_like"/>
    <property type="match status" value="1"/>
</dbReference>
<sequence length="839" mass="96178">MVERSEDSSGQSNIIAGAEKQTFQRLLTKFGLKDSRYLAEDLWGPNYSRYQVVQDNFKWSVLDRLYFSQGGNWIPQVLALAHHADFDFTDHFPVSIVISLQDSLPPPTQNHHSYFKLDPTLLNSPQIIHHLELLWTQLQAEPHPTIEDYLSVWEKQMQYLQQQQQIRDTSISNILMFEQLLADYHLRNDDSAAATQRIQVLKQQLEEARQLRDHKIRLWSRTRHLGEGDASTPYFHRQFKKRISASTIKTLRTEDGRTLEEPGQILHQFQQSFCDLYSPYRHTDQSMRDLHQLLQHVPSQLTSTQQLFLHQQPTILEVSDSVYTMPLNRAPGLDAFTAESFRKIWPFFNSSFYIFIHHFWALQFLPSQFASGIIKLLPKHDINTTVADFCPITLLSLHYKVIAKIFALRLAVLLPTIVPTHQSGFVRGRSTADNIYLLLAVHDYLKINHRSAAFIQLDLAKAYDKISDDSMYLILAKIGCSTQFINLVRGLTIGATATIHLHGQFSLPINLNRGVRQGCCLAPLLFAIITIPVILRLQAAADSGHIKALHLHNNKNIITAWYADDAAVYVEFDHDSFSTLADILQQFCSATGSSISFPKSMVRSIGTTAEMPAWISLFNYRIVQPSQITRYLGLFFAPTATAKQMWDYSINKLSDRLQAWNDKYIRFEGRVTLLKTVLFAIPSYTLNFLFLSAQQSKSIQRLILNFLWGFSDQGKPKVHLVNAAILSLPLESGGLQLSSLQTSNTAALAKAMLCFLLESPAQQWMAVVEDFWSSPRKPDIRDRILSKIQVSTSAKSLPGRLLQAWNQIHHQLRFQVRQTFNFWVPDYDNRFRQQINAYS</sequence>
<accession>A0ABD3GBS0</accession>
<keyword evidence="4" id="KW-1185">Reference proteome</keyword>
<dbReference type="PANTHER" id="PTHR19446">
    <property type="entry name" value="REVERSE TRANSCRIPTASES"/>
    <property type="match status" value="1"/>
</dbReference>
<dbReference type="InterPro" id="IPR043502">
    <property type="entry name" value="DNA/RNA_pol_sf"/>
</dbReference>
<dbReference type="InterPro" id="IPR000477">
    <property type="entry name" value="RT_dom"/>
</dbReference>
<reference evidence="3 4" key="1">
    <citation type="submission" date="2024-09" db="EMBL/GenBank/DDBJ databases">
        <title>Chromosome-scale assembly of Riccia sorocarpa.</title>
        <authorList>
            <person name="Paukszto L."/>
        </authorList>
    </citation>
    <scope>NUCLEOTIDE SEQUENCE [LARGE SCALE GENOMIC DNA]</scope>
    <source>
        <strain evidence="3">LP-2024</strain>
        <tissue evidence="3">Aerial parts of the thallus</tissue>
    </source>
</reference>
<dbReference type="SUPFAM" id="SSF56672">
    <property type="entry name" value="DNA/RNA polymerases"/>
    <property type="match status" value="1"/>
</dbReference>
<dbReference type="AlphaFoldDB" id="A0ABD3GBS0"/>
<feature type="coiled-coil region" evidence="1">
    <location>
        <begin position="191"/>
        <end position="218"/>
    </location>
</feature>